<keyword evidence="4" id="KW-1185">Reference proteome</keyword>
<comment type="similarity">
    <text evidence="1 2">Belongs to the VPS51 family.</text>
</comment>
<dbReference type="GO" id="GO:0006869">
    <property type="term" value="P:lipid transport"/>
    <property type="evidence" value="ECO:0007669"/>
    <property type="project" value="UniProtKB-UniRule"/>
</dbReference>
<accession>A0A899FVZ6</accession>
<dbReference type="AlphaFoldDB" id="A0A899FVZ6"/>
<keyword evidence="2" id="KW-0653">Protein transport</keyword>
<keyword evidence="2" id="KW-0813">Transport</keyword>
<dbReference type="OrthoDB" id="203678at2759"/>
<comment type="function">
    <text evidence="2">Acts as component of the GARP complex that is involved in retrograde transport from early and late endosomes to the trans-Golgi network (TGN).</text>
</comment>
<evidence type="ECO:0000256" key="1">
    <source>
        <dbReference type="ARBA" id="ARBA00006080"/>
    </source>
</evidence>
<keyword evidence="2" id="KW-0333">Golgi apparatus</keyword>
<evidence type="ECO:0000313" key="3">
    <source>
        <dbReference type="EMBL" id="QSL64484.1"/>
    </source>
</evidence>
<evidence type="ECO:0000256" key="2">
    <source>
        <dbReference type="RuleBase" id="RU368010"/>
    </source>
</evidence>
<dbReference type="GO" id="GO:0000938">
    <property type="term" value="C:GARP complex"/>
    <property type="evidence" value="ECO:0007669"/>
    <property type="project" value="UniProtKB-UniRule"/>
</dbReference>
<comment type="subunit">
    <text evidence="2">Component of the Golgi-associated retrograde protein (GARP) complex.</text>
</comment>
<dbReference type="GO" id="GO:0005829">
    <property type="term" value="C:cytosol"/>
    <property type="evidence" value="ECO:0007669"/>
    <property type="project" value="GOC"/>
</dbReference>
<keyword evidence="2" id="KW-0445">Lipid transport</keyword>
<dbReference type="GO" id="GO:0007030">
    <property type="term" value="P:Golgi organization"/>
    <property type="evidence" value="ECO:0007669"/>
    <property type="project" value="UniProtKB-UniRule"/>
</dbReference>
<evidence type="ECO:0000313" key="4">
    <source>
        <dbReference type="Proteomes" id="UP000663699"/>
    </source>
</evidence>
<dbReference type="InterPro" id="IPR014812">
    <property type="entry name" value="Vps51"/>
</dbReference>
<gene>
    <name evidence="3" type="ORF">MERGE_001785</name>
</gene>
<reference evidence="3" key="1">
    <citation type="submission" date="2020-06" db="EMBL/GenBank/DDBJ databases">
        <title>Genomes of multiple members of Pneumocystis genus reveal paths to human pathogen Pneumocystis jirovecii.</title>
        <authorList>
            <person name="Cisse O.H."/>
            <person name="Ma L."/>
            <person name="Dekker J."/>
            <person name="Khil P."/>
            <person name="Jo J."/>
            <person name="Brenchley J."/>
            <person name="Blair R."/>
            <person name="Pahar B."/>
            <person name="Chabe M."/>
            <person name="Van Rompay K.A."/>
            <person name="Keesler R."/>
            <person name="Sukura A."/>
            <person name="Hirsch V."/>
            <person name="Kutty G."/>
            <person name="Liu Y."/>
            <person name="Peng L."/>
            <person name="Chen J."/>
            <person name="Song J."/>
            <person name="Weissenbacher-Lang C."/>
            <person name="Xu J."/>
            <person name="Upham N.S."/>
            <person name="Stajich J.E."/>
            <person name="Cuomo C.A."/>
            <person name="Cushion M.T."/>
            <person name="Kovacs J.A."/>
        </authorList>
    </citation>
    <scope>NUCLEOTIDE SEQUENCE</scope>
    <source>
        <strain evidence="3">2A</strain>
    </source>
</reference>
<proteinExistence type="inferred from homology"/>
<dbReference type="PANTHER" id="PTHR15954">
    <property type="entry name" value="VACUOLAR PROTEIN SORTING-ASSOCIATED PROTEIN 51 HOMOLOG"/>
    <property type="match status" value="1"/>
</dbReference>
<name>A0A899FVZ6_9ASCO</name>
<dbReference type="EMBL" id="CP054533">
    <property type="protein sequence ID" value="QSL64484.1"/>
    <property type="molecule type" value="Genomic_DNA"/>
</dbReference>
<dbReference type="Pfam" id="PF08700">
    <property type="entry name" value="VPS51_Exo84_N"/>
    <property type="match status" value="1"/>
</dbReference>
<dbReference type="PANTHER" id="PTHR15954:SF4">
    <property type="entry name" value="VACUOLAR PROTEIN SORTING-ASSOCIATED PROTEIN 51 HOMOLOG"/>
    <property type="match status" value="1"/>
</dbReference>
<protein>
    <recommendedName>
        <fullName evidence="2">Vacuolar protein sorting-associated protein 51 homolog</fullName>
    </recommendedName>
</protein>
<dbReference type="GO" id="GO:0032456">
    <property type="term" value="P:endocytic recycling"/>
    <property type="evidence" value="ECO:0007669"/>
    <property type="project" value="TreeGrafter"/>
</dbReference>
<comment type="subcellular location">
    <subcellularLocation>
        <location evidence="2">Golgi apparatus</location>
        <location evidence="2">trans-Golgi network</location>
    </subcellularLocation>
</comment>
<dbReference type="GO" id="GO:0042147">
    <property type="term" value="P:retrograde transport, endosome to Golgi"/>
    <property type="evidence" value="ECO:0007669"/>
    <property type="project" value="UniProtKB-UniRule"/>
</dbReference>
<dbReference type="GO" id="GO:1990745">
    <property type="term" value="C:EARP complex"/>
    <property type="evidence" value="ECO:0007669"/>
    <property type="project" value="TreeGrafter"/>
</dbReference>
<dbReference type="GO" id="GO:0048193">
    <property type="term" value="P:Golgi vesicle transport"/>
    <property type="evidence" value="ECO:0007669"/>
    <property type="project" value="TreeGrafter"/>
</dbReference>
<organism evidence="3 4">
    <name type="scientific">Pneumocystis wakefieldiae</name>
    <dbReference type="NCBI Taxonomy" id="38082"/>
    <lineage>
        <taxon>Eukaryota</taxon>
        <taxon>Fungi</taxon>
        <taxon>Dikarya</taxon>
        <taxon>Ascomycota</taxon>
        <taxon>Taphrinomycotina</taxon>
        <taxon>Pneumocystomycetes</taxon>
        <taxon>Pneumocystaceae</taxon>
        <taxon>Pneumocystis</taxon>
    </lineage>
</organism>
<dbReference type="GO" id="GO:0015031">
    <property type="term" value="P:protein transport"/>
    <property type="evidence" value="ECO:0007669"/>
    <property type="project" value="UniProtKB-UniRule"/>
</dbReference>
<dbReference type="GO" id="GO:0016020">
    <property type="term" value="C:membrane"/>
    <property type="evidence" value="ECO:0007669"/>
    <property type="project" value="TreeGrafter"/>
</dbReference>
<sequence>MDPYKEASEKPSKSNQIKRTLREFYKLDTPIQFETRLPELDTDNFSLEEYVKEAEHNDPEKLLKLENTLIKVEIRNLESEKKVLIYDNYRKLLSIADIIQRMKNGAESVKPIIDMLEPTLEHIGTLSESLNHSPAEEETKN</sequence>
<dbReference type="Proteomes" id="UP000663699">
    <property type="component" value="Chromosome 2"/>
</dbReference>